<protein>
    <submittedName>
        <fullName evidence="2">Uncharacterized protein</fullName>
    </submittedName>
</protein>
<organism evidence="2 3">
    <name type="scientific">Luteolibacter flavescens</name>
    <dbReference type="NCBI Taxonomy" id="1859460"/>
    <lineage>
        <taxon>Bacteria</taxon>
        <taxon>Pseudomonadati</taxon>
        <taxon>Verrucomicrobiota</taxon>
        <taxon>Verrucomicrobiia</taxon>
        <taxon>Verrucomicrobiales</taxon>
        <taxon>Verrucomicrobiaceae</taxon>
        <taxon>Luteolibacter</taxon>
    </lineage>
</organism>
<keyword evidence="3" id="KW-1185">Reference proteome</keyword>
<dbReference type="RefSeq" id="WP_264501816.1">
    <property type="nucleotide sequence ID" value="NZ_JAPDDS010000007.1"/>
</dbReference>
<dbReference type="Proteomes" id="UP001207930">
    <property type="component" value="Unassembled WGS sequence"/>
</dbReference>
<feature type="compositionally biased region" description="Basic and acidic residues" evidence="1">
    <location>
        <begin position="92"/>
        <end position="109"/>
    </location>
</feature>
<reference evidence="2 3" key="1">
    <citation type="submission" date="2022-10" db="EMBL/GenBank/DDBJ databases">
        <title>Luteolibacter flavescens strain MCCC 1K03193, whole genome shotgun sequencing project.</title>
        <authorList>
            <person name="Zhao G."/>
            <person name="Shen L."/>
        </authorList>
    </citation>
    <scope>NUCLEOTIDE SEQUENCE [LARGE SCALE GENOMIC DNA]</scope>
    <source>
        <strain evidence="2 3">MCCC 1K03193</strain>
    </source>
</reference>
<accession>A0ABT3FRM8</accession>
<evidence type="ECO:0000256" key="1">
    <source>
        <dbReference type="SAM" id="MobiDB-lite"/>
    </source>
</evidence>
<comment type="caution">
    <text evidence="2">The sequence shown here is derived from an EMBL/GenBank/DDBJ whole genome shotgun (WGS) entry which is preliminary data.</text>
</comment>
<feature type="region of interest" description="Disordered" evidence="1">
    <location>
        <begin position="79"/>
        <end position="109"/>
    </location>
</feature>
<evidence type="ECO:0000313" key="2">
    <source>
        <dbReference type="EMBL" id="MCW1885859.1"/>
    </source>
</evidence>
<dbReference type="EMBL" id="JAPDDS010000007">
    <property type="protein sequence ID" value="MCW1885859.1"/>
    <property type="molecule type" value="Genomic_DNA"/>
</dbReference>
<proteinExistence type="predicted"/>
<name>A0ABT3FRM8_9BACT</name>
<gene>
    <name evidence="2" type="ORF">OKA04_14055</name>
</gene>
<sequence length="284" mass="31243">MERFRVSIGDEVLHTIGVSEPGVLTVSVYSVVRKPEGELPEHKCNLTLTGLDSSNHHALDWGGFCLEAGDRISIEVLPEDSFDPPESKTQIRLRDLDPAPKRAPETDEEELRNIADELGWKLIEEAPPVGAAGPPSSVPPFVSALPSPGIDCSSTLGMERFLVRVRGETHTIGVPGPGVLSVIIAAVVRHVQGAEPDHECMMELGGLWADRDTANWPKYDLVPGDKIEIEVLPEGSFDIPVRLRSWNQISEEHLAGKRVWARRTAWDLGWTLIENEPEPHSISN</sequence>
<evidence type="ECO:0000313" key="3">
    <source>
        <dbReference type="Proteomes" id="UP001207930"/>
    </source>
</evidence>